<reference evidence="3 4" key="1">
    <citation type="submission" date="2019-09" db="EMBL/GenBank/DDBJ databases">
        <title>Draft genome sequence of various Type strains from the CCUG.</title>
        <authorList>
            <person name="Pineiro-Iglesias B."/>
            <person name="Tunovic T."/>
            <person name="Unosson C."/>
            <person name="Inganas E."/>
            <person name="Ohlen M."/>
            <person name="Cardew S."/>
            <person name="Jensie-Markopoulos S."/>
            <person name="Salva-Serra F."/>
            <person name="Jaen-Luchoro D."/>
            <person name="Karlsson R."/>
            <person name="Svensson-Stadler L."/>
            <person name="Chun J."/>
            <person name="Moore E."/>
        </authorList>
    </citation>
    <scope>NUCLEOTIDE SEQUENCE [LARGE SCALE GENOMIC DNA]</scope>
    <source>
        <strain evidence="3 4">CCUG 53682T</strain>
    </source>
</reference>
<keyword evidence="1" id="KW-1133">Transmembrane helix</keyword>
<dbReference type="AlphaFoldDB" id="A0A5M9RCM4"/>
<dbReference type="EMBL" id="VXKB01000001">
    <property type="protein sequence ID" value="KAA8717826.1"/>
    <property type="molecule type" value="Genomic_DNA"/>
</dbReference>
<name>A0A5M9RCM4_9GAMM</name>
<dbReference type="InterPro" id="IPR008984">
    <property type="entry name" value="SMAD_FHA_dom_sf"/>
</dbReference>
<dbReference type="RefSeq" id="WP_067360715.1">
    <property type="nucleotide sequence ID" value="NZ_BAAAFS010000001.1"/>
</dbReference>
<evidence type="ECO:0000313" key="4">
    <source>
        <dbReference type="Proteomes" id="UP000322181"/>
    </source>
</evidence>
<keyword evidence="1" id="KW-0812">Transmembrane</keyword>
<dbReference type="InterPro" id="IPR057770">
    <property type="entry name" value="YscD/Y4YQ_C"/>
</dbReference>
<protein>
    <recommendedName>
        <fullName evidence="2">YscD/Y4YQ C-terminal domain-containing protein</fullName>
    </recommendedName>
</protein>
<dbReference type="SUPFAM" id="SSF49879">
    <property type="entry name" value="SMAD/FHA domain"/>
    <property type="match status" value="1"/>
</dbReference>
<dbReference type="Proteomes" id="UP000322181">
    <property type="component" value="Unassembled WGS sequence"/>
</dbReference>
<dbReference type="OrthoDB" id="5620712at2"/>
<feature type="transmembrane region" description="Helical" evidence="1">
    <location>
        <begin position="114"/>
        <end position="133"/>
    </location>
</feature>
<evidence type="ECO:0000259" key="2">
    <source>
        <dbReference type="Pfam" id="PF23893"/>
    </source>
</evidence>
<feature type="domain" description="YscD/Y4YQ C-terminal" evidence="2">
    <location>
        <begin position="337"/>
        <end position="386"/>
    </location>
</feature>
<evidence type="ECO:0000256" key="1">
    <source>
        <dbReference type="SAM" id="Phobius"/>
    </source>
</evidence>
<dbReference type="Gene3D" id="2.60.200.20">
    <property type="match status" value="1"/>
</dbReference>
<sequence length="396" mass="44258">MKVTLSVLSGLHRGAVAHFTVPPSGTTPIVIGADAFNTDITLLDPGIQPVHCRLTADQKGLCLNENNGNTPLSRGLHNIQPGDYILYGKPFECAGISLTAQCASGVKPFSRRKAVVFFSTIMLISLIILVFFIRTPATATLTERFLSAEPYRCLSWEVMDNQLIINGFVTTSAEEKLIAFFMQQDISYRLSVITPDTEQRKLNDWLNSRPNNHLTAELSNACGHLEIQGIRAPHQQDESLTNVLPVMLVSSEESIDDNSTITDEYIKKLDSLINTLQLKSVILDFTFSAQLFSVTLSKSADNTVKKQLNILLDEFNQDFKFNYQLDIRVQPVSKPKLVVRAISLGRVPYVILHDGKKYQAGSAPDKDTRIISINKEQMVLLYKNEQYTITFTDDKK</sequence>
<comment type="caution">
    <text evidence="3">The sequence shown here is derived from an EMBL/GenBank/DDBJ whole genome shotgun (WGS) entry which is preliminary data.</text>
</comment>
<evidence type="ECO:0000313" key="3">
    <source>
        <dbReference type="EMBL" id="KAA8717826.1"/>
    </source>
</evidence>
<organism evidence="3 4">
    <name type="scientific">Morganella psychrotolerans</name>
    <dbReference type="NCBI Taxonomy" id="368603"/>
    <lineage>
        <taxon>Bacteria</taxon>
        <taxon>Pseudomonadati</taxon>
        <taxon>Pseudomonadota</taxon>
        <taxon>Gammaproteobacteria</taxon>
        <taxon>Enterobacterales</taxon>
        <taxon>Morganellaceae</taxon>
        <taxon>Morganella</taxon>
    </lineage>
</organism>
<accession>A0A5M9RCM4</accession>
<gene>
    <name evidence="3" type="ORF">F4V73_08370</name>
</gene>
<proteinExistence type="predicted"/>
<keyword evidence="1" id="KW-0472">Membrane</keyword>
<dbReference type="Pfam" id="PF23893">
    <property type="entry name" value="Y4YQ_C"/>
    <property type="match status" value="1"/>
</dbReference>